<dbReference type="OrthoDB" id="7754674at2759"/>
<name>A0A0D8Y4K4_DICVI</name>
<dbReference type="PANTHER" id="PTHR24256">
    <property type="entry name" value="TRYPTASE-RELATED"/>
    <property type="match status" value="1"/>
</dbReference>
<dbReference type="InterPro" id="IPR001254">
    <property type="entry name" value="Trypsin_dom"/>
</dbReference>
<sequence>MCGGIFLLQNVVKNISAVIGGARVQDHEYAWTPGLKASSKTSAVLVSTRHILTAAALLLSKEIAEQKTRSVNYSKHKPMQTSQLYVYPETRVKDLRNIPKLTSSFRVMTIHKDFNPCNNSRDIALLGISTNMLTEAVPICMPHVNETVPDNLTATGFGMNRMGDSGGQIFKVNDTEYTLLGISSKGDKCEMDQEDKIALFEDVRSKIGWICHNSGICPL</sequence>
<dbReference type="InterPro" id="IPR043504">
    <property type="entry name" value="Peptidase_S1_PA_chymotrypsin"/>
</dbReference>
<dbReference type="Proteomes" id="UP000053766">
    <property type="component" value="Unassembled WGS sequence"/>
</dbReference>
<dbReference type="Pfam" id="PF00089">
    <property type="entry name" value="Trypsin"/>
    <property type="match status" value="1"/>
</dbReference>
<evidence type="ECO:0000256" key="1">
    <source>
        <dbReference type="ARBA" id="ARBA00023157"/>
    </source>
</evidence>
<organism evidence="4 5">
    <name type="scientific">Dictyocaulus viviparus</name>
    <name type="common">Bovine lungworm</name>
    <dbReference type="NCBI Taxonomy" id="29172"/>
    <lineage>
        <taxon>Eukaryota</taxon>
        <taxon>Metazoa</taxon>
        <taxon>Ecdysozoa</taxon>
        <taxon>Nematoda</taxon>
        <taxon>Chromadorea</taxon>
        <taxon>Rhabditida</taxon>
        <taxon>Rhabditina</taxon>
        <taxon>Rhabditomorpha</taxon>
        <taxon>Strongyloidea</taxon>
        <taxon>Metastrongylidae</taxon>
        <taxon>Dictyocaulus</taxon>
    </lineage>
</organism>
<dbReference type="GO" id="GO:0006508">
    <property type="term" value="P:proteolysis"/>
    <property type="evidence" value="ECO:0007669"/>
    <property type="project" value="InterPro"/>
</dbReference>
<dbReference type="SMART" id="SM00020">
    <property type="entry name" value="Tryp_SPc"/>
    <property type="match status" value="1"/>
</dbReference>
<keyword evidence="1" id="KW-1015">Disulfide bond</keyword>
<dbReference type="Gene3D" id="2.40.10.10">
    <property type="entry name" value="Trypsin-like serine proteases"/>
    <property type="match status" value="1"/>
</dbReference>
<evidence type="ECO:0000313" key="4">
    <source>
        <dbReference type="EMBL" id="KJH49496.1"/>
    </source>
</evidence>
<dbReference type="STRING" id="29172.A0A0D8Y4K4"/>
<keyword evidence="5" id="KW-1185">Reference proteome</keyword>
<proteinExistence type="inferred from homology"/>
<evidence type="ECO:0000256" key="2">
    <source>
        <dbReference type="ARBA" id="ARBA00024195"/>
    </source>
</evidence>
<evidence type="ECO:0000313" key="5">
    <source>
        <dbReference type="Proteomes" id="UP000053766"/>
    </source>
</evidence>
<dbReference type="EMBL" id="KN716233">
    <property type="protein sequence ID" value="KJH49496.1"/>
    <property type="molecule type" value="Genomic_DNA"/>
</dbReference>
<reference evidence="5" key="2">
    <citation type="journal article" date="2016" name="Sci. Rep.">
        <title>Dictyocaulus viviparus genome, variome and transcriptome elucidate lungworm biology and support future intervention.</title>
        <authorList>
            <person name="McNulty S.N."/>
            <person name="Strube C."/>
            <person name="Rosa B.A."/>
            <person name="Martin J.C."/>
            <person name="Tyagi R."/>
            <person name="Choi Y.J."/>
            <person name="Wang Q."/>
            <person name="Hallsworth Pepin K."/>
            <person name="Zhang X."/>
            <person name="Ozersky P."/>
            <person name="Wilson R.K."/>
            <person name="Sternberg P.W."/>
            <person name="Gasser R.B."/>
            <person name="Mitreva M."/>
        </authorList>
    </citation>
    <scope>NUCLEOTIDE SEQUENCE [LARGE SCALE GENOMIC DNA]</scope>
    <source>
        <strain evidence="5">HannoverDv2000</strain>
    </source>
</reference>
<dbReference type="InterPro" id="IPR051487">
    <property type="entry name" value="Ser/Thr_Proteases_Immune/Dev"/>
</dbReference>
<dbReference type="GO" id="GO:0004252">
    <property type="term" value="F:serine-type endopeptidase activity"/>
    <property type="evidence" value="ECO:0007669"/>
    <property type="project" value="InterPro"/>
</dbReference>
<dbReference type="AlphaFoldDB" id="A0A0D8Y4K4"/>
<protein>
    <submittedName>
        <fullName evidence="4">Trypsin</fullName>
    </submittedName>
</protein>
<reference evidence="4 5" key="1">
    <citation type="submission" date="2013-11" db="EMBL/GenBank/DDBJ databases">
        <title>Draft genome of the bovine lungworm Dictyocaulus viviparus.</title>
        <authorList>
            <person name="Mitreva M."/>
        </authorList>
    </citation>
    <scope>NUCLEOTIDE SEQUENCE [LARGE SCALE GENOMIC DNA]</scope>
    <source>
        <strain evidence="4 5">HannoverDv2000</strain>
    </source>
</reference>
<dbReference type="SUPFAM" id="SSF50494">
    <property type="entry name" value="Trypsin-like serine proteases"/>
    <property type="match status" value="1"/>
</dbReference>
<feature type="domain" description="Peptidase S1" evidence="3">
    <location>
        <begin position="17"/>
        <end position="210"/>
    </location>
</feature>
<accession>A0A0D8Y4K4</accession>
<gene>
    <name evidence="4" type="ORF">DICVIV_04375</name>
</gene>
<dbReference type="InterPro" id="IPR009003">
    <property type="entry name" value="Peptidase_S1_PA"/>
</dbReference>
<evidence type="ECO:0000259" key="3">
    <source>
        <dbReference type="SMART" id="SM00020"/>
    </source>
</evidence>
<comment type="similarity">
    <text evidence="2">Belongs to the peptidase S1 family. CLIP subfamily.</text>
</comment>